<dbReference type="EMBL" id="SNRW01010767">
    <property type="protein sequence ID" value="KAA6376095.1"/>
    <property type="molecule type" value="Genomic_DNA"/>
</dbReference>
<dbReference type="AlphaFoldDB" id="A0A5J4V230"/>
<comment type="caution">
    <text evidence="1">The sequence shown here is derived from an EMBL/GenBank/DDBJ whole genome shotgun (WGS) entry which is preliminary data.</text>
</comment>
<protein>
    <submittedName>
        <fullName evidence="1">Uncharacterized protein</fullName>
    </submittedName>
</protein>
<organism evidence="1 2">
    <name type="scientific">Streblomastix strix</name>
    <dbReference type="NCBI Taxonomy" id="222440"/>
    <lineage>
        <taxon>Eukaryota</taxon>
        <taxon>Metamonada</taxon>
        <taxon>Preaxostyla</taxon>
        <taxon>Oxymonadida</taxon>
        <taxon>Streblomastigidae</taxon>
        <taxon>Streblomastix</taxon>
    </lineage>
</organism>
<reference evidence="1 2" key="1">
    <citation type="submission" date="2019-03" db="EMBL/GenBank/DDBJ databases">
        <title>Single cell metagenomics reveals metabolic interactions within the superorganism composed of flagellate Streblomastix strix and complex community of Bacteroidetes bacteria on its surface.</title>
        <authorList>
            <person name="Treitli S.C."/>
            <person name="Kolisko M."/>
            <person name="Husnik F."/>
            <person name="Keeling P."/>
            <person name="Hampl V."/>
        </authorList>
    </citation>
    <scope>NUCLEOTIDE SEQUENCE [LARGE SCALE GENOMIC DNA]</scope>
    <source>
        <strain evidence="1">ST1C</strain>
    </source>
</reference>
<accession>A0A5J4V230</accession>
<proteinExistence type="predicted"/>
<sequence>MPILCSQTYSIVLISRYYLKHYTQEILHVLFHSILYDEFDSKLAKKDEEDEAVGNRILERQTIYSALIDREIKLTRREVNILMRSLKRKYLDKAIDANDAAHEPYELPFETHEANLLQFPSNDQAVHDIPIHTIQFLDTKQTFKFQKIFIIYKT</sequence>
<gene>
    <name evidence="1" type="ORF">EZS28_028378</name>
</gene>
<dbReference type="Proteomes" id="UP000324800">
    <property type="component" value="Unassembled WGS sequence"/>
</dbReference>
<name>A0A5J4V230_9EUKA</name>
<evidence type="ECO:0000313" key="2">
    <source>
        <dbReference type="Proteomes" id="UP000324800"/>
    </source>
</evidence>
<evidence type="ECO:0000313" key="1">
    <source>
        <dbReference type="EMBL" id="KAA6376095.1"/>
    </source>
</evidence>